<organism evidence="2 3">
    <name type="scientific">Popillia japonica</name>
    <name type="common">Japanese beetle</name>
    <dbReference type="NCBI Taxonomy" id="7064"/>
    <lineage>
        <taxon>Eukaryota</taxon>
        <taxon>Metazoa</taxon>
        <taxon>Ecdysozoa</taxon>
        <taxon>Arthropoda</taxon>
        <taxon>Hexapoda</taxon>
        <taxon>Insecta</taxon>
        <taxon>Pterygota</taxon>
        <taxon>Neoptera</taxon>
        <taxon>Endopterygota</taxon>
        <taxon>Coleoptera</taxon>
        <taxon>Polyphaga</taxon>
        <taxon>Scarabaeiformia</taxon>
        <taxon>Scarabaeidae</taxon>
        <taxon>Rutelinae</taxon>
        <taxon>Popillia</taxon>
    </lineage>
</organism>
<evidence type="ECO:0000313" key="2">
    <source>
        <dbReference type="EMBL" id="KAK9674738.1"/>
    </source>
</evidence>
<accession>A0AAW1HF10</accession>
<dbReference type="AlphaFoldDB" id="A0AAW1HF10"/>
<dbReference type="InterPro" id="IPR038765">
    <property type="entry name" value="Papain-like_cys_pep_sf"/>
</dbReference>
<feature type="signal peptide" evidence="1">
    <location>
        <begin position="1"/>
        <end position="27"/>
    </location>
</feature>
<dbReference type="EMBL" id="JASPKY010001569">
    <property type="protein sequence ID" value="KAK9674738.1"/>
    <property type="molecule type" value="Genomic_DNA"/>
</dbReference>
<name>A0AAW1HF10_POPJA</name>
<dbReference type="SUPFAM" id="SSF54001">
    <property type="entry name" value="Cysteine proteinases"/>
    <property type="match status" value="1"/>
</dbReference>
<proteinExistence type="predicted"/>
<reference evidence="2 3" key="1">
    <citation type="journal article" date="2024" name="BMC Genomics">
        <title>De novo assembly and annotation of Popillia japonica's genome with initial clues to its potential as an invasive pest.</title>
        <authorList>
            <person name="Cucini C."/>
            <person name="Boschi S."/>
            <person name="Funari R."/>
            <person name="Cardaioli E."/>
            <person name="Iannotti N."/>
            <person name="Marturano G."/>
            <person name="Paoli F."/>
            <person name="Bruttini M."/>
            <person name="Carapelli A."/>
            <person name="Frati F."/>
            <person name="Nardi F."/>
        </authorList>
    </citation>
    <scope>NUCLEOTIDE SEQUENCE [LARGE SCALE GENOMIC DNA]</scope>
    <source>
        <strain evidence="2">DMR45628</strain>
    </source>
</reference>
<dbReference type="Proteomes" id="UP001458880">
    <property type="component" value="Unassembled WGS sequence"/>
</dbReference>
<keyword evidence="3" id="KW-1185">Reference proteome</keyword>
<evidence type="ECO:0008006" key="4">
    <source>
        <dbReference type="Google" id="ProtNLM"/>
    </source>
</evidence>
<protein>
    <recommendedName>
        <fullName evidence="4">Transglutaminase-like domain-containing protein</fullName>
    </recommendedName>
</protein>
<evidence type="ECO:0000313" key="3">
    <source>
        <dbReference type="Proteomes" id="UP001458880"/>
    </source>
</evidence>
<sequence>MRKNVKRLVAYAAAFSTLLSTTSLAYAESNYVNGGRWIDKKNLVWEYNDGATLDVGRGSIFSEIHPEIADPEYYLKEYYCYPDETETTYKSQGQIKTPYNNCMDEAFPLLKEFLHSFDWINSDEATRYEKVYARIASGQSGNVAGGAHTNQRWQILRTGTGVCEEFSTDFANLCKLVGLECVTYQPSVNHSDCLMKIGQQWLTVNPTDGTVAYSNSHLVPVDFETEYNRYANEVKNSEWYQEQMQHAEWWKQVEAGEMTKIEYYQRLYPDMSESEIQEKFLSWDGYVEGLGNN</sequence>
<gene>
    <name evidence="2" type="ORF">QE152_g40892</name>
</gene>
<keyword evidence="1" id="KW-0732">Signal</keyword>
<comment type="caution">
    <text evidence="2">The sequence shown here is derived from an EMBL/GenBank/DDBJ whole genome shotgun (WGS) entry which is preliminary data.</text>
</comment>
<evidence type="ECO:0000256" key="1">
    <source>
        <dbReference type="SAM" id="SignalP"/>
    </source>
</evidence>
<feature type="chain" id="PRO_5043799839" description="Transglutaminase-like domain-containing protein" evidence="1">
    <location>
        <begin position="28"/>
        <end position="293"/>
    </location>
</feature>